<dbReference type="Gene3D" id="2.40.420.20">
    <property type="match status" value="1"/>
</dbReference>
<dbReference type="InterPro" id="IPR058627">
    <property type="entry name" value="MdtA-like_C"/>
</dbReference>
<dbReference type="PANTHER" id="PTHR30158">
    <property type="entry name" value="ACRA/E-RELATED COMPONENT OF DRUG EFFLUX TRANSPORTER"/>
    <property type="match status" value="1"/>
</dbReference>
<reference evidence="9 10" key="1">
    <citation type="submission" date="2021-03" db="EMBL/GenBank/DDBJ databases">
        <title>Thiomicrorhabdus sp.nov.,novel sulfur-oxidizing bacteria isolated from coastal sediment.</title>
        <authorList>
            <person name="Liu X."/>
        </authorList>
    </citation>
    <scope>NUCLEOTIDE SEQUENCE [LARGE SCALE GENOMIC DNA]</scope>
    <source>
        <strain evidence="9 10">6S2-11</strain>
    </source>
</reference>
<dbReference type="SUPFAM" id="SSF111369">
    <property type="entry name" value="HlyD-like secretion proteins"/>
    <property type="match status" value="1"/>
</dbReference>
<dbReference type="RefSeq" id="WP_208150776.1">
    <property type="nucleotide sequence ID" value="NZ_JAGETV010000028.1"/>
</dbReference>
<accession>A0ABS3Q7C3</accession>
<proteinExistence type="inferred from homology"/>
<evidence type="ECO:0000259" key="7">
    <source>
        <dbReference type="Pfam" id="PF25944"/>
    </source>
</evidence>
<dbReference type="Pfam" id="PF25917">
    <property type="entry name" value="BSH_RND"/>
    <property type="match status" value="1"/>
</dbReference>
<evidence type="ECO:0000259" key="5">
    <source>
        <dbReference type="Pfam" id="PF25876"/>
    </source>
</evidence>
<dbReference type="NCBIfam" id="TIGR01730">
    <property type="entry name" value="RND_mfp"/>
    <property type="match status" value="1"/>
</dbReference>
<comment type="caution">
    <text evidence="9">The sequence shown here is derived from an EMBL/GenBank/DDBJ whole genome shotgun (WGS) entry which is preliminary data.</text>
</comment>
<dbReference type="InterPro" id="IPR058625">
    <property type="entry name" value="MdtA-like_BSH"/>
</dbReference>
<feature type="domain" description="Multidrug resistance protein MdtA-like C-terminal permuted SH3" evidence="8">
    <location>
        <begin position="308"/>
        <end position="364"/>
    </location>
</feature>
<evidence type="ECO:0000256" key="1">
    <source>
        <dbReference type="ARBA" id="ARBA00004519"/>
    </source>
</evidence>
<dbReference type="Gene3D" id="2.40.30.170">
    <property type="match status" value="1"/>
</dbReference>
<dbReference type="InterPro" id="IPR058624">
    <property type="entry name" value="MdtA-like_HH"/>
</dbReference>
<keyword evidence="10" id="KW-1185">Reference proteome</keyword>
<dbReference type="Proteomes" id="UP000664835">
    <property type="component" value="Unassembled WGS sequence"/>
</dbReference>
<dbReference type="Gene3D" id="2.40.50.100">
    <property type="match status" value="1"/>
</dbReference>
<keyword evidence="4" id="KW-0732">Signal</keyword>
<keyword evidence="3" id="KW-0175">Coiled coil</keyword>
<dbReference type="Pfam" id="PF25944">
    <property type="entry name" value="Beta-barrel_RND"/>
    <property type="match status" value="1"/>
</dbReference>
<comment type="subcellular location">
    <subcellularLocation>
        <location evidence="1">Cell inner membrane</location>
        <topology evidence="1">Lipid-anchor</topology>
    </subcellularLocation>
</comment>
<dbReference type="Gene3D" id="1.10.287.470">
    <property type="entry name" value="Helix hairpin bin"/>
    <property type="match status" value="1"/>
</dbReference>
<sequence>MNASNRPFLKLLLCAVFLSAAYTPNVFAAEQQAAQKSQPPMPVQTEQVQTQNFPYQMNYPAQLAASKAVQIHARVTGIIEEQFYQEGQTVKAGDKLYQIDDRRYVAAVAQAKARVKSLEIQIKQNKINYERVKKLNKQGSVSIQEVDDAFTTWQTSQADRDAAKAQLLSAQIDLDDTVIEAEISGTIGQRQMDVGDLVSPEAGITLLNNITNSDPVYANFAIADNDRQKLFEQEDAGLVKAFAQPKVSLLDTYGKVVADGKIDFIDTQLDQQTSSQMVRAAFTNDKQRLLPGQYVRLQVTLGEWNNLLSVPEAAILQVGAQAFVYVAEDGKALMKPVQLAAQYQNRWLVKGGLQAGDHVIVGNLIKLRPNTPVSVLPPQTEAKQAGGK</sequence>
<feature type="signal peptide" evidence="4">
    <location>
        <begin position="1"/>
        <end position="28"/>
    </location>
</feature>
<dbReference type="InterPro" id="IPR058626">
    <property type="entry name" value="MdtA-like_b-barrel"/>
</dbReference>
<evidence type="ECO:0000256" key="2">
    <source>
        <dbReference type="ARBA" id="ARBA00009477"/>
    </source>
</evidence>
<feature type="domain" description="Multidrug resistance protein MdtA-like alpha-helical hairpin" evidence="5">
    <location>
        <begin position="109"/>
        <end position="175"/>
    </location>
</feature>
<feature type="domain" description="Multidrug resistance protein MdtA-like beta-barrel" evidence="7">
    <location>
        <begin position="215"/>
        <end position="302"/>
    </location>
</feature>
<feature type="coiled-coil region" evidence="3">
    <location>
        <begin position="108"/>
        <end position="135"/>
    </location>
</feature>
<dbReference type="EMBL" id="JAGETV010000028">
    <property type="protein sequence ID" value="MBO1928161.1"/>
    <property type="molecule type" value="Genomic_DNA"/>
</dbReference>
<feature type="domain" description="Multidrug resistance protein MdtA-like barrel-sandwich hybrid" evidence="6">
    <location>
        <begin position="68"/>
        <end position="199"/>
    </location>
</feature>
<evidence type="ECO:0000256" key="3">
    <source>
        <dbReference type="SAM" id="Coils"/>
    </source>
</evidence>
<dbReference type="InterPro" id="IPR006143">
    <property type="entry name" value="RND_pump_MFP"/>
</dbReference>
<evidence type="ECO:0000259" key="6">
    <source>
        <dbReference type="Pfam" id="PF25917"/>
    </source>
</evidence>
<feature type="chain" id="PRO_5045643396" evidence="4">
    <location>
        <begin position="29"/>
        <end position="388"/>
    </location>
</feature>
<evidence type="ECO:0000313" key="9">
    <source>
        <dbReference type="EMBL" id="MBO1928161.1"/>
    </source>
</evidence>
<evidence type="ECO:0000313" key="10">
    <source>
        <dbReference type="Proteomes" id="UP000664835"/>
    </source>
</evidence>
<organism evidence="9 10">
    <name type="scientific">Thiomicrorhabdus marina</name>
    <dbReference type="NCBI Taxonomy" id="2818442"/>
    <lineage>
        <taxon>Bacteria</taxon>
        <taxon>Pseudomonadati</taxon>
        <taxon>Pseudomonadota</taxon>
        <taxon>Gammaproteobacteria</taxon>
        <taxon>Thiotrichales</taxon>
        <taxon>Piscirickettsiaceae</taxon>
        <taxon>Thiomicrorhabdus</taxon>
    </lineage>
</organism>
<evidence type="ECO:0000256" key="4">
    <source>
        <dbReference type="SAM" id="SignalP"/>
    </source>
</evidence>
<comment type="similarity">
    <text evidence="2">Belongs to the membrane fusion protein (MFP) (TC 8.A.1) family.</text>
</comment>
<dbReference type="Pfam" id="PF25967">
    <property type="entry name" value="RND-MFP_C"/>
    <property type="match status" value="1"/>
</dbReference>
<dbReference type="Pfam" id="PF25876">
    <property type="entry name" value="HH_MFP_RND"/>
    <property type="match status" value="1"/>
</dbReference>
<gene>
    <name evidence="9" type="ORF">J3998_11300</name>
</gene>
<evidence type="ECO:0000259" key="8">
    <source>
        <dbReference type="Pfam" id="PF25967"/>
    </source>
</evidence>
<name>A0ABS3Q7C3_9GAMM</name>
<protein>
    <submittedName>
        <fullName evidence="9">Efflux RND transporter periplasmic adaptor subunit</fullName>
    </submittedName>
</protein>